<dbReference type="Gene3D" id="3.40.50.9100">
    <property type="entry name" value="Dehydroquinase, class II"/>
    <property type="match status" value="1"/>
</dbReference>
<dbReference type="Pfam" id="PF01220">
    <property type="entry name" value="DHquinase_II"/>
    <property type="match status" value="1"/>
</dbReference>
<dbReference type="EC" id="4.2.1.10" evidence="1"/>
<name>A0A381VKK7_9ZZZZ</name>
<keyword evidence="2" id="KW-0456">Lyase</keyword>
<dbReference type="PIRSF" id="PIRSF001399">
    <property type="entry name" value="DHquinase_II"/>
    <property type="match status" value="1"/>
</dbReference>
<sequence length="144" mass="16382">MKILVLQGPNLNLLGVKSARSGERLTLDKLNKALRRHVRNTAVELKILQTHKEYIALNFIQRNRNRADGLLLIPMSWARYNWTLEETLSLVKLPTAIVYFDDHYDFGTSEKNSILSNVATRSITGPPMEACINALDHIIEHCSN</sequence>
<dbReference type="GO" id="GO:0019631">
    <property type="term" value="P:quinate catabolic process"/>
    <property type="evidence" value="ECO:0007669"/>
    <property type="project" value="TreeGrafter"/>
</dbReference>
<evidence type="ECO:0000256" key="2">
    <source>
        <dbReference type="ARBA" id="ARBA00023239"/>
    </source>
</evidence>
<proteinExistence type="predicted"/>
<dbReference type="PANTHER" id="PTHR21272:SF3">
    <property type="entry name" value="CATABOLIC 3-DEHYDROQUINASE"/>
    <property type="match status" value="1"/>
</dbReference>
<reference evidence="3" key="1">
    <citation type="submission" date="2018-05" db="EMBL/GenBank/DDBJ databases">
        <authorList>
            <person name="Lanie J.A."/>
            <person name="Ng W.-L."/>
            <person name="Kazmierczak K.M."/>
            <person name="Andrzejewski T.M."/>
            <person name="Davidsen T.M."/>
            <person name="Wayne K.J."/>
            <person name="Tettelin H."/>
            <person name="Glass J.I."/>
            <person name="Rusch D."/>
            <person name="Podicherti R."/>
            <person name="Tsui H.-C.T."/>
            <person name="Winkler M.E."/>
        </authorList>
    </citation>
    <scope>NUCLEOTIDE SEQUENCE</scope>
</reference>
<gene>
    <name evidence="3" type="ORF">METZ01_LOCUS93415</name>
</gene>
<accession>A0A381VKK7</accession>
<dbReference type="EMBL" id="UINC01009028">
    <property type="protein sequence ID" value="SVA40561.1"/>
    <property type="molecule type" value="Genomic_DNA"/>
</dbReference>
<dbReference type="PANTHER" id="PTHR21272">
    <property type="entry name" value="CATABOLIC 3-DEHYDROQUINASE"/>
    <property type="match status" value="1"/>
</dbReference>
<dbReference type="SUPFAM" id="SSF52304">
    <property type="entry name" value="Type II 3-dehydroquinate dehydratase"/>
    <property type="match status" value="1"/>
</dbReference>
<dbReference type="InterPro" id="IPR001874">
    <property type="entry name" value="DHquinase_II"/>
</dbReference>
<organism evidence="3">
    <name type="scientific">marine metagenome</name>
    <dbReference type="NCBI Taxonomy" id="408172"/>
    <lineage>
        <taxon>unclassified sequences</taxon>
        <taxon>metagenomes</taxon>
        <taxon>ecological metagenomes</taxon>
    </lineage>
</organism>
<protein>
    <recommendedName>
        <fullName evidence="1">3-dehydroquinate dehydratase</fullName>
        <ecNumber evidence="1">4.2.1.10</ecNumber>
    </recommendedName>
</protein>
<dbReference type="AlphaFoldDB" id="A0A381VKK7"/>
<evidence type="ECO:0000313" key="3">
    <source>
        <dbReference type="EMBL" id="SVA40561.1"/>
    </source>
</evidence>
<evidence type="ECO:0000256" key="1">
    <source>
        <dbReference type="ARBA" id="ARBA00012060"/>
    </source>
</evidence>
<dbReference type="InterPro" id="IPR036441">
    <property type="entry name" value="DHquinase_II_sf"/>
</dbReference>
<dbReference type="GO" id="GO:0003855">
    <property type="term" value="F:3-dehydroquinate dehydratase activity"/>
    <property type="evidence" value="ECO:0007669"/>
    <property type="project" value="UniProtKB-EC"/>
</dbReference>